<feature type="region of interest" description="Disordered" evidence="1">
    <location>
        <begin position="55"/>
        <end position="77"/>
    </location>
</feature>
<dbReference type="EMBL" id="LAZR01062225">
    <property type="protein sequence ID" value="KKK61970.1"/>
    <property type="molecule type" value="Genomic_DNA"/>
</dbReference>
<evidence type="ECO:0000256" key="1">
    <source>
        <dbReference type="SAM" id="MobiDB-lite"/>
    </source>
</evidence>
<proteinExistence type="predicted"/>
<dbReference type="AlphaFoldDB" id="A0A0F8XLK7"/>
<protein>
    <submittedName>
        <fullName evidence="2">Uncharacterized protein</fullName>
    </submittedName>
</protein>
<comment type="caution">
    <text evidence="2">The sequence shown here is derived from an EMBL/GenBank/DDBJ whole genome shotgun (WGS) entry which is preliminary data.</text>
</comment>
<sequence>MKEKKKVKVKKQAFNVFGKPVKGKKLIKLNKKPLSRSAAKDLGSKLVDTSLSRRFKIKETRGKPSKSNRVSSGNFSRTKNKFRDFRIVKGKRIPLKNTFIEKKGKPLLDTRGEKKGITLRRRLAMLDNLKKARRVKQLKVK</sequence>
<organism evidence="2">
    <name type="scientific">marine sediment metagenome</name>
    <dbReference type="NCBI Taxonomy" id="412755"/>
    <lineage>
        <taxon>unclassified sequences</taxon>
        <taxon>metagenomes</taxon>
        <taxon>ecological metagenomes</taxon>
    </lineage>
</organism>
<accession>A0A0F8XLK7</accession>
<name>A0A0F8XLK7_9ZZZZ</name>
<reference evidence="2" key="1">
    <citation type="journal article" date="2015" name="Nature">
        <title>Complex archaea that bridge the gap between prokaryotes and eukaryotes.</title>
        <authorList>
            <person name="Spang A."/>
            <person name="Saw J.H."/>
            <person name="Jorgensen S.L."/>
            <person name="Zaremba-Niedzwiedzka K."/>
            <person name="Martijn J."/>
            <person name="Lind A.E."/>
            <person name="van Eijk R."/>
            <person name="Schleper C."/>
            <person name="Guy L."/>
            <person name="Ettema T.J."/>
        </authorList>
    </citation>
    <scope>NUCLEOTIDE SEQUENCE</scope>
</reference>
<gene>
    <name evidence="2" type="ORF">LCGC14_3009020</name>
</gene>
<feature type="compositionally biased region" description="Polar residues" evidence="1">
    <location>
        <begin position="65"/>
        <end position="77"/>
    </location>
</feature>
<evidence type="ECO:0000313" key="2">
    <source>
        <dbReference type="EMBL" id="KKK61970.1"/>
    </source>
</evidence>